<dbReference type="Pfam" id="PF05521">
    <property type="entry name" value="Phage_HCP"/>
    <property type="match status" value="1"/>
</dbReference>
<reference evidence="1" key="1">
    <citation type="submission" date="2016-10" db="EMBL/GenBank/DDBJ databases">
        <authorList>
            <person name="Varghese N."/>
            <person name="Submissions S."/>
        </authorList>
    </citation>
    <scope>NUCLEOTIDE SEQUENCE [LARGE SCALE GENOMIC DNA]</scope>
    <source>
        <strain evidence="1">LMG 25555</strain>
    </source>
</reference>
<dbReference type="EMBL" id="FNUD01000002">
    <property type="protein sequence ID" value="SEE91220.1"/>
    <property type="molecule type" value="Genomic_DNA"/>
</dbReference>
<dbReference type="Proteomes" id="UP000183613">
    <property type="component" value="Unassembled WGS sequence"/>
</dbReference>
<organism evidence="1 2">
    <name type="scientific">Pseudomonas deceptionensis</name>
    <dbReference type="NCBI Taxonomy" id="882211"/>
    <lineage>
        <taxon>Bacteria</taxon>
        <taxon>Pseudomonadati</taxon>
        <taxon>Pseudomonadota</taxon>
        <taxon>Gammaproteobacteria</taxon>
        <taxon>Pseudomonadales</taxon>
        <taxon>Pseudomonadaceae</taxon>
        <taxon>Pseudomonas</taxon>
    </lineage>
</organism>
<dbReference type="OrthoDB" id="8640229at2"/>
<dbReference type="Gene3D" id="2.40.10.270">
    <property type="entry name" value="Bacteriophage SPP1 head-tail adaptor protein"/>
    <property type="match status" value="1"/>
</dbReference>
<dbReference type="InterPro" id="IPR038666">
    <property type="entry name" value="SSP1_head-tail_sf"/>
</dbReference>
<evidence type="ECO:0000313" key="2">
    <source>
        <dbReference type="Proteomes" id="UP000183613"/>
    </source>
</evidence>
<dbReference type="InterPro" id="IPR008767">
    <property type="entry name" value="Phage_SPP1_head-tail_adaptor"/>
</dbReference>
<sequence length="111" mass="12120">MRAGDLRHPIVIQHQTTQQDPVTGEVVTAWVELARVWAAVDPLSARDLIAAQASQSQASGRITIRYRPGVLPTMRILHRGQIFTIIGQPLPDRNSGLEYLTLVVATGVNDG</sequence>
<proteinExistence type="predicted"/>
<name>A0A0J6GFQ1_PSEDM</name>
<dbReference type="PATRIC" id="fig|882211.3.peg.279"/>
<comment type="caution">
    <text evidence="1">The sequence shown here is derived from an EMBL/GenBank/DDBJ whole genome shotgun (WGS) entry which is preliminary data.</text>
</comment>
<keyword evidence="2" id="KW-1185">Reference proteome</keyword>
<gene>
    <name evidence="1" type="ORF">SAMN04489800_2786</name>
</gene>
<dbReference type="AlphaFoldDB" id="A0A0J6GFQ1"/>
<dbReference type="NCBIfam" id="TIGR01563">
    <property type="entry name" value="gp16_SPP1"/>
    <property type="match status" value="1"/>
</dbReference>
<evidence type="ECO:0000313" key="1">
    <source>
        <dbReference type="EMBL" id="SEE91220.1"/>
    </source>
</evidence>
<accession>A0A0J6GFQ1</accession>
<dbReference type="RefSeq" id="WP_048358232.1">
    <property type="nucleotide sequence ID" value="NZ_FNUD01000002.1"/>
</dbReference>
<protein>
    <submittedName>
        <fullName evidence="1">Phage head-tail adaptor, putative, SPP1 family</fullName>
    </submittedName>
</protein>